<proteinExistence type="predicted"/>
<dbReference type="Proteomes" id="UP001603857">
    <property type="component" value="Unassembled WGS sequence"/>
</dbReference>
<dbReference type="PANTHER" id="PTHR30272:SF1">
    <property type="entry name" value="3-HYDROXYACYL-[ACYL-CARRIER-PROTEIN] DEHYDRATASE"/>
    <property type="match status" value="1"/>
</dbReference>
<dbReference type="Pfam" id="PF07977">
    <property type="entry name" value="FabA"/>
    <property type="match status" value="1"/>
</dbReference>
<keyword evidence="1" id="KW-0456">Lyase</keyword>
<dbReference type="PANTHER" id="PTHR30272">
    <property type="entry name" value="3-HYDROXYACYL-[ACYL-CARRIER-PROTEIN] DEHYDRATASE"/>
    <property type="match status" value="1"/>
</dbReference>
<evidence type="ECO:0000256" key="1">
    <source>
        <dbReference type="ARBA" id="ARBA00023239"/>
    </source>
</evidence>
<reference evidence="2 3" key="1">
    <citation type="submission" date="2024-08" db="EMBL/GenBank/DDBJ databases">
        <title>Insights into the chromosomal genome structure of Flemingia macrophylla.</title>
        <authorList>
            <person name="Ding Y."/>
            <person name="Zhao Y."/>
            <person name="Bi W."/>
            <person name="Wu M."/>
            <person name="Zhao G."/>
            <person name="Gong Y."/>
            <person name="Li W."/>
            <person name="Zhang P."/>
        </authorList>
    </citation>
    <scope>NUCLEOTIDE SEQUENCE [LARGE SCALE GENOMIC DNA]</scope>
    <source>
        <strain evidence="2">DYQJB</strain>
        <tissue evidence="2">Leaf</tissue>
    </source>
</reference>
<name>A0ABD1N7A4_9FABA</name>
<sequence length="142" mass="16154">MPGYPAFPTPLPQLYTWIKEVKADDSLLLNLDFGCTLLVRSSFETLRIQSRSDSRQNFFAGIDKVRFRKPVIAGDMLAMRMTFIILQKRFGIAKMEGKTYVGGEVACQVQASFGCLHVCVFRLANEYDKDNGRINMTNNLKF</sequence>
<dbReference type="EMBL" id="JBGMDY010000002">
    <property type="protein sequence ID" value="KAL2343786.1"/>
    <property type="molecule type" value="Genomic_DNA"/>
</dbReference>
<accession>A0ABD1N7A4</accession>
<dbReference type="AlphaFoldDB" id="A0ABD1N7A4"/>
<dbReference type="Gene3D" id="3.10.129.10">
    <property type="entry name" value="Hotdog Thioesterase"/>
    <property type="match status" value="1"/>
</dbReference>
<keyword evidence="3" id="KW-1185">Reference proteome</keyword>
<dbReference type="GO" id="GO:0016829">
    <property type="term" value="F:lyase activity"/>
    <property type="evidence" value="ECO:0007669"/>
    <property type="project" value="UniProtKB-KW"/>
</dbReference>
<dbReference type="InterPro" id="IPR029069">
    <property type="entry name" value="HotDog_dom_sf"/>
</dbReference>
<comment type="caution">
    <text evidence="2">The sequence shown here is derived from an EMBL/GenBank/DDBJ whole genome shotgun (WGS) entry which is preliminary data.</text>
</comment>
<protein>
    <submittedName>
        <fullName evidence="2">Uncharacterized protein</fullName>
    </submittedName>
</protein>
<evidence type="ECO:0000313" key="2">
    <source>
        <dbReference type="EMBL" id="KAL2343786.1"/>
    </source>
</evidence>
<evidence type="ECO:0000313" key="3">
    <source>
        <dbReference type="Proteomes" id="UP001603857"/>
    </source>
</evidence>
<organism evidence="2 3">
    <name type="scientific">Flemingia macrophylla</name>
    <dbReference type="NCBI Taxonomy" id="520843"/>
    <lineage>
        <taxon>Eukaryota</taxon>
        <taxon>Viridiplantae</taxon>
        <taxon>Streptophyta</taxon>
        <taxon>Embryophyta</taxon>
        <taxon>Tracheophyta</taxon>
        <taxon>Spermatophyta</taxon>
        <taxon>Magnoliopsida</taxon>
        <taxon>eudicotyledons</taxon>
        <taxon>Gunneridae</taxon>
        <taxon>Pentapetalae</taxon>
        <taxon>rosids</taxon>
        <taxon>fabids</taxon>
        <taxon>Fabales</taxon>
        <taxon>Fabaceae</taxon>
        <taxon>Papilionoideae</taxon>
        <taxon>50 kb inversion clade</taxon>
        <taxon>NPAAA clade</taxon>
        <taxon>indigoferoid/millettioid clade</taxon>
        <taxon>Phaseoleae</taxon>
        <taxon>Flemingia</taxon>
    </lineage>
</organism>
<dbReference type="InterPro" id="IPR013114">
    <property type="entry name" value="FabA_FabZ"/>
</dbReference>
<gene>
    <name evidence="2" type="ORF">Fmac_005071</name>
</gene>
<dbReference type="SUPFAM" id="SSF54637">
    <property type="entry name" value="Thioesterase/thiol ester dehydrase-isomerase"/>
    <property type="match status" value="1"/>
</dbReference>